<dbReference type="PANTHER" id="PTHR42878">
    <property type="entry name" value="TWO-COMPONENT HISTIDINE KINASE"/>
    <property type="match status" value="1"/>
</dbReference>
<dbReference type="InterPro" id="IPR035965">
    <property type="entry name" value="PAS-like_dom_sf"/>
</dbReference>
<dbReference type="EMBL" id="CP124755">
    <property type="protein sequence ID" value="WGZ90568.1"/>
    <property type="molecule type" value="Genomic_DNA"/>
</dbReference>
<evidence type="ECO:0000256" key="13">
    <source>
        <dbReference type="SAM" id="Coils"/>
    </source>
</evidence>
<dbReference type="KEGG" id="tdu:QJT80_13920"/>
<dbReference type="SUPFAM" id="SSF47384">
    <property type="entry name" value="Homodimeric domain of signal transducing histidine kinase"/>
    <property type="match status" value="1"/>
</dbReference>
<dbReference type="Gene3D" id="1.10.287.130">
    <property type="match status" value="1"/>
</dbReference>
<dbReference type="SUPFAM" id="SSF158472">
    <property type="entry name" value="HAMP domain-like"/>
    <property type="match status" value="1"/>
</dbReference>
<dbReference type="InterPro" id="IPR036097">
    <property type="entry name" value="HisK_dim/P_sf"/>
</dbReference>
<dbReference type="PANTHER" id="PTHR42878:SF7">
    <property type="entry name" value="SENSOR HISTIDINE KINASE GLRK"/>
    <property type="match status" value="1"/>
</dbReference>
<dbReference type="InterPro" id="IPR036890">
    <property type="entry name" value="HATPase_C_sf"/>
</dbReference>
<evidence type="ECO:0000256" key="8">
    <source>
        <dbReference type="ARBA" id="ARBA00022777"/>
    </source>
</evidence>
<evidence type="ECO:0000256" key="1">
    <source>
        <dbReference type="ARBA" id="ARBA00000085"/>
    </source>
</evidence>
<dbReference type="PIRSF" id="PIRSF037532">
    <property type="entry name" value="STHK_NtrY"/>
    <property type="match status" value="1"/>
</dbReference>
<feature type="transmembrane region" description="Helical" evidence="14">
    <location>
        <begin position="47"/>
        <end position="70"/>
    </location>
</feature>
<dbReference type="Pfam" id="PF00672">
    <property type="entry name" value="HAMP"/>
    <property type="match status" value="1"/>
</dbReference>
<dbReference type="Pfam" id="PF00512">
    <property type="entry name" value="HisKA"/>
    <property type="match status" value="1"/>
</dbReference>
<dbReference type="InterPro" id="IPR005467">
    <property type="entry name" value="His_kinase_dom"/>
</dbReference>
<keyword evidence="8" id="KW-0418">Kinase</keyword>
<dbReference type="Gene3D" id="3.30.565.10">
    <property type="entry name" value="Histidine kinase-like ATPase, C-terminal domain"/>
    <property type="match status" value="1"/>
</dbReference>
<evidence type="ECO:0000256" key="4">
    <source>
        <dbReference type="ARBA" id="ARBA00022553"/>
    </source>
</evidence>
<dbReference type="GO" id="GO:0030295">
    <property type="term" value="F:protein kinase activator activity"/>
    <property type="evidence" value="ECO:0007669"/>
    <property type="project" value="TreeGrafter"/>
</dbReference>
<dbReference type="GO" id="GO:0000155">
    <property type="term" value="F:phosphorelay sensor kinase activity"/>
    <property type="evidence" value="ECO:0007669"/>
    <property type="project" value="InterPro"/>
</dbReference>
<dbReference type="InterPro" id="IPR003660">
    <property type="entry name" value="HAMP_dom"/>
</dbReference>
<dbReference type="Proteomes" id="UP001300672">
    <property type="component" value="Chromosome"/>
</dbReference>
<feature type="transmembrane region" description="Helical" evidence="14">
    <location>
        <begin position="85"/>
        <end position="108"/>
    </location>
</feature>
<comment type="subcellular location">
    <subcellularLocation>
        <location evidence="2">Membrane</location>
        <topology evidence="2">Multi-pass membrane protein</topology>
    </subcellularLocation>
</comment>
<dbReference type="InterPro" id="IPR003594">
    <property type="entry name" value="HATPase_dom"/>
</dbReference>
<dbReference type="SMART" id="SM00091">
    <property type="entry name" value="PAS"/>
    <property type="match status" value="1"/>
</dbReference>
<dbReference type="Pfam" id="PF02518">
    <property type="entry name" value="HATPase_c"/>
    <property type="match status" value="1"/>
</dbReference>
<dbReference type="EC" id="2.7.13.3" evidence="3"/>
<dbReference type="Gene3D" id="6.10.340.10">
    <property type="match status" value="1"/>
</dbReference>
<evidence type="ECO:0000256" key="5">
    <source>
        <dbReference type="ARBA" id="ARBA00022679"/>
    </source>
</evidence>
<dbReference type="PROSITE" id="PS50885">
    <property type="entry name" value="HAMP"/>
    <property type="match status" value="1"/>
</dbReference>
<dbReference type="InterPro" id="IPR050351">
    <property type="entry name" value="BphY/WalK/GraS-like"/>
</dbReference>
<feature type="coiled-coil region" evidence="13">
    <location>
        <begin position="349"/>
        <end position="376"/>
    </location>
</feature>
<feature type="transmembrane region" description="Helical" evidence="14">
    <location>
        <begin position="12"/>
        <end position="35"/>
    </location>
</feature>
<dbReference type="Pfam" id="PF00989">
    <property type="entry name" value="PAS"/>
    <property type="match status" value="1"/>
</dbReference>
<keyword evidence="4" id="KW-0597">Phosphoprotein</keyword>
<evidence type="ECO:0000256" key="7">
    <source>
        <dbReference type="ARBA" id="ARBA00022741"/>
    </source>
</evidence>
<accession>A0AA95H6V2</accession>
<feature type="domain" description="HAMP" evidence="16">
    <location>
        <begin position="309"/>
        <end position="361"/>
    </location>
</feature>
<dbReference type="SUPFAM" id="SSF55785">
    <property type="entry name" value="PYP-like sensor domain (PAS domain)"/>
    <property type="match status" value="1"/>
</dbReference>
<dbReference type="PRINTS" id="PR00344">
    <property type="entry name" value="BCTRLSENSOR"/>
</dbReference>
<feature type="domain" description="Histidine kinase" evidence="15">
    <location>
        <begin position="509"/>
        <end position="723"/>
    </location>
</feature>
<dbReference type="InterPro" id="IPR000014">
    <property type="entry name" value="PAS"/>
</dbReference>
<dbReference type="PROSITE" id="PS50109">
    <property type="entry name" value="HIS_KIN"/>
    <property type="match status" value="1"/>
</dbReference>
<evidence type="ECO:0000256" key="12">
    <source>
        <dbReference type="ARBA" id="ARBA00023136"/>
    </source>
</evidence>
<keyword evidence="5" id="KW-0808">Transferase</keyword>
<dbReference type="CDD" id="cd06225">
    <property type="entry name" value="HAMP"/>
    <property type="match status" value="1"/>
</dbReference>
<dbReference type="InterPro" id="IPR004358">
    <property type="entry name" value="Sig_transdc_His_kin-like_C"/>
</dbReference>
<keyword evidence="12 14" id="KW-0472">Membrane</keyword>
<gene>
    <name evidence="17" type="ORF">QJT80_13920</name>
</gene>
<evidence type="ECO:0000256" key="11">
    <source>
        <dbReference type="ARBA" id="ARBA00023012"/>
    </source>
</evidence>
<evidence type="ECO:0000259" key="15">
    <source>
        <dbReference type="PROSITE" id="PS50109"/>
    </source>
</evidence>
<evidence type="ECO:0000256" key="10">
    <source>
        <dbReference type="ARBA" id="ARBA00022989"/>
    </source>
</evidence>
<dbReference type="GO" id="GO:0000156">
    <property type="term" value="F:phosphorelay response regulator activity"/>
    <property type="evidence" value="ECO:0007669"/>
    <property type="project" value="TreeGrafter"/>
</dbReference>
<dbReference type="SMART" id="SM00304">
    <property type="entry name" value="HAMP"/>
    <property type="match status" value="1"/>
</dbReference>
<keyword evidence="6 14" id="KW-0812">Transmembrane</keyword>
<dbReference type="InterPro" id="IPR003661">
    <property type="entry name" value="HisK_dim/P_dom"/>
</dbReference>
<evidence type="ECO:0000256" key="3">
    <source>
        <dbReference type="ARBA" id="ARBA00012438"/>
    </source>
</evidence>
<evidence type="ECO:0000256" key="9">
    <source>
        <dbReference type="ARBA" id="ARBA00022840"/>
    </source>
</evidence>
<evidence type="ECO:0000256" key="6">
    <source>
        <dbReference type="ARBA" id="ARBA00022692"/>
    </source>
</evidence>
<evidence type="ECO:0000259" key="16">
    <source>
        <dbReference type="PROSITE" id="PS50885"/>
    </source>
</evidence>
<dbReference type="GO" id="GO:0005524">
    <property type="term" value="F:ATP binding"/>
    <property type="evidence" value="ECO:0007669"/>
    <property type="project" value="UniProtKB-KW"/>
</dbReference>
<dbReference type="CDD" id="cd00082">
    <property type="entry name" value="HisKA"/>
    <property type="match status" value="1"/>
</dbReference>
<reference evidence="17" key="1">
    <citation type="journal article" date="2023" name="Int. J. Mol. Sci.">
        <title>Metagenomics Revealed a New Genus 'Candidatus Thiocaldithrix dubininis' gen. nov., sp. nov. and a New Species 'Candidatus Thiothrix putei' sp. nov. in the Family Thiotrichaceae, Some Members of Which Have Traits of Both Na+- and H+-Motive Energetics.</title>
        <authorList>
            <person name="Ravin N.V."/>
            <person name="Muntyan M.S."/>
            <person name="Smolyakov D.D."/>
            <person name="Rudenko T.S."/>
            <person name="Beletsky A.V."/>
            <person name="Mardanov A.V."/>
            <person name="Grabovich M.Y."/>
        </authorList>
    </citation>
    <scope>NUCLEOTIDE SEQUENCE</scope>
    <source>
        <strain evidence="17">GKL-01</strain>
    </source>
</reference>
<dbReference type="InterPro" id="IPR013767">
    <property type="entry name" value="PAS_fold"/>
</dbReference>
<keyword evidence="11" id="KW-0902">Two-component regulatory system</keyword>
<dbReference type="GO" id="GO:0016020">
    <property type="term" value="C:membrane"/>
    <property type="evidence" value="ECO:0007669"/>
    <property type="project" value="UniProtKB-SubCell"/>
</dbReference>
<feature type="transmembrane region" description="Helical" evidence="14">
    <location>
        <begin position="287"/>
        <end position="307"/>
    </location>
</feature>
<comment type="catalytic activity">
    <reaction evidence="1">
        <text>ATP + protein L-histidine = ADP + protein N-phospho-L-histidine.</text>
        <dbReference type="EC" id="2.7.13.3"/>
    </reaction>
</comment>
<name>A0AA95H6V2_9GAMM</name>
<organism evidence="17">
    <name type="scientific">Candidatus Thiocaldithrix dubininis</name>
    <dbReference type="NCBI Taxonomy" id="3080823"/>
    <lineage>
        <taxon>Bacteria</taxon>
        <taxon>Pseudomonadati</taxon>
        <taxon>Pseudomonadota</taxon>
        <taxon>Gammaproteobacteria</taxon>
        <taxon>Thiotrichales</taxon>
        <taxon>Thiotrichaceae</taxon>
        <taxon>Candidatus Thiocaldithrix</taxon>
    </lineage>
</organism>
<dbReference type="SMART" id="SM00387">
    <property type="entry name" value="HATPase_c"/>
    <property type="match status" value="1"/>
</dbReference>
<keyword evidence="10 14" id="KW-1133">Transmembrane helix</keyword>
<dbReference type="GO" id="GO:0006355">
    <property type="term" value="P:regulation of DNA-templated transcription"/>
    <property type="evidence" value="ECO:0007669"/>
    <property type="project" value="InterPro"/>
</dbReference>
<dbReference type="InterPro" id="IPR017232">
    <property type="entry name" value="NtrY"/>
</dbReference>
<reference evidence="17" key="2">
    <citation type="submission" date="2023-04" db="EMBL/GenBank/DDBJ databases">
        <authorList>
            <person name="Beletskiy A.V."/>
            <person name="Mardanov A.V."/>
            <person name="Ravin N.V."/>
        </authorList>
    </citation>
    <scope>NUCLEOTIDE SEQUENCE</scope>
    <source>
        <strain evidence="17">GKL-01</strain>
    </source>
</reference>
<dbReference type="GO" id="GO:0007234">
    <property type="term" value="P:osmosensory signaling via phosphorelay pathway"/>
    <property type="evidence" value="ECO:0007669"/>
    <property type="project" value="TreeGrafter"/>
</dbReference>
<keyword evidence="13" id="KW-0175">Coiled coil</keyword>
<dbReference type="AlphaFoldDB" id="A0AA95H6V2"/>
<proteinExistence type="predicted"/>
<dbReference type="Gene3D" id="3.30.450.20">
    <property type="entry name" value="PAS domain"/>
    <property type="match status" value="1"/>
</dbReference>
<evidence type="ECO:0000256" key="2">
    <source>
        <dbReference type="ARBA" id="ARBA00004141"/>
    </source>
</evidence>
<protein>
    <recommendedName>
        <fullName evidence="3">histidine kinase</fullName>
        <ecNumber evidence="3">2.7.13.3</ecNumber>
    </recommendedName>
</protein>
<dbReference type="SMART" id="SM00388">
    <property type="entry name" value="HisKA"/>
    <property type="match status" value="1"/>
</dbReference>
<evidence type="ECO:0000313" key="17">
    <source>
        <dbReference type="EMBL" id="WGZ90568.1"/>
    </source>
</evidence>
<sequence length="726" mass="82324">MEYSVRSRIRQWLPVALVFILLVISLNLLNLATYNTKKTDYFSERQLYLNIIILVILSTVIIVNLIRAFYQWRTRQAGSRFTLKIMSGFIILTLLPALVIAFFSINFLGSRIDGWFERSVEGALDDSVELSQLSLAIRTRQHLTELGRLRNSLNNKSKLEISESLERFREETGAHEVMLLTEEQRIYAMSVADTDTLIPLFPARDLFRAFSGQNDAYAHLEPVGQDSLFSRVAWSVKYGLEGNTGILTALFPISEREQELSRSVESVRSEYKNLSFQRNQFKDAFRITLLMIMVLTTLFSIWAAFVFSRRLTQPVRVLVEGTLAVASGNLDKKIPVSQQDDFNLLSTSFNNMTQRLSEAQKEREIARQQLQQEHDYLNVVLEHLSSGVITLDNEGIIRRMNTTAANILKVNIKDWVGNTLGNAIEQYPHLRIFQDAFSLKLAQIEQSPANEWQTEISIEQQHKRLLLVCRGAILPIDHYGQRGVVLVFDDVSDLIQAEHDAAWGEVARRLAHEIKNPLTPIQLSAERLVRKLEKELSEDSAQFLKRMTQTIIQQVDNLKSMVNAFSDYAKTPAVNLQLADLNNLAQDTAELYRANEKQAEIQLLLAPHLPKLRLDTNRIRQLLINLIKNALEALEDSNIKGCITLQTIVHANYVQLTIADNGPGIPTELLPRLFEPYVTSKHKGTGLGLAIVKKIVEEHSGSMSAHNNPEKGAMISIQFPLLADAK</sequence>
<dbReference type="SUPFAM" id="SSF55874">
    <property type="entry name" value="ATPase domain of HSP90 chaperone/DNA topoisomerase II/histidine kinase"/>
    <property type="match status" value="1"/>
</dbReference>
<keyword evidence="9 17" id="KW-0067">ATP-binding</keyword>
<keyword evidence="7" id="KW-0547">Nucleotide-binding</keyword>
<evidence type="ECO:0000256" key="14">
    <source>
        <dbReference type="SAM" id="Phobius"/>
    </source>
</evidence>